<dbReference type="InterPro" id="IPR037120">
    <property type="entry name" value="Haem_peroxidase_sf_animal"/>
</dbReference>
<gene>
    <name evidence="5" type="ORF">JKG68_07060</name>
</gene>
<evidence type="ECO:0000313" key="5">
    <source>
        <dbReference type="EMBL" id="MBL0403718.1"/>
    </source>
</evidence>
<keyword evidence="5" id="KW-0575">Peroxidase</keyword>
<organism evidence="5 6">
    <name type="scientific">Microvirga aerilata</name>
    <dbReference type="NCBI Taxonomy" id="670292"/>
    <lineage>
        <taxon>Bacteria</taxon>
        <taxon>Pseudomonadati</taxon>
        <taxon>Pseudomonadota</taxon>
        <taxon>Alphaproteobacteria</taxon>
        <taxon>Hyphomicrobiales</taxon>
        <taxon>Methylobacteriaceae</taxon>
        <taxon>Microvirga</taxon>
    </lineage>
</organism>
<keyword evidence="2" id="KW-0964">Secreted</keyword>
<dbReference type="AlphaFoldDB" id="A0A936ZFT7"/>
<name>A0A936ZFT7_9HYPH</name>
<reference evidence="5" key="1">
    <citation type="submission" date="2021-01" db="EMBL/GenBank/DDBJ databases">
        <title>Microvirga sp.</title>
        <authorList>
            <person name="Kim M.K."/>
        </authorList>
    </citation>
    <scope>NUCLEOTIDE SEQUENCE</scope>
    <source>
        <strain evidence="5">5420S-16</strain>
    </source>
</reference>
<evidence type="ECO:0000256" key="3">
    <source>
        <dbReference type="ARBA" id="ARBA00023180"/>
    </source>
</evidence>
<comment type="subcellular location">
    <subcellularLocation>
        <location evidence="1">Secreted</location>
    </subcellularLocation>
</comment>
<dbReference type="Pfam" id="PF03098">
    <property type="entry name" value="An_peroxidase"/>
    <property type="match status" value="1"/>
</dbReference>
<evidence type="ECO:0000313" key="6">
    <source>
        <dbReference type="Proteomes" id="UP000605848"/>
    </source>
</evidence>
<dbReference type="Gene3D" id="1.10.640.10">
    <property type="entry name" value="Haem peroxidase domain superfamily, animal type"/>
    <property type="match status" value="1"/>
</dbReference>
<dbReference type="PANTHER" id="PTHR11475">
    <property type="entry name" value="OXIDASE/PEROXIDASE"/>
    <property type="match status" value="1"/>
</dbReference>
<dbReference type="EMBL" id="JAEQMY010000007">
    <property type="protein sequence ID" value="MBL0403718.1"/>
    <property type="molecule type" value="Genomic_DNA"/>
</dbReference>
<dbReference type="InterPro" id="IPR010255">
    <property type="entry name" value="Haem_peroxidase_sf"/>
</dbReference>
<dbReference type="GO" id="GO:0006979">
    <property type="term" value="P:response to oxidative stress"/>
    <property type="evidence" value="ECO:0007669"/>
    <property type="project" value="InterPro"/>
</dbReference>
<evidence type="ECO:0000256" key="4">
    <source>
        <dbReference type="SAM" id="MobiDB-lite"/>
    </source>
</evidence>
<feature type="region of interest" description="Disordered" evidence="4">
    <location>
        <begin position="1"/>
        <end position="22"/>
    </location>
</feature>
<dbReference type="GO" id="GO:0020037">
    <property type="term" value="F:heme binding"/>
    <property type="evidence" value="ECO:0007669"/>
    <property type="project" value="InterPro"/>
</dbReference>
<keyword evidence="5" id="KW-0560">Oxidoreductase</keyword>
<dbReference type="SUPFAM" id="SSF48113">
    <property type="entry name" value="Heme-dependent peroxidases"/>
    <property type="match status" value="1"/>
</dbReference>
<protein>
    <submittedName>
        <fullName evidence="5">Heme peroxidase</fullName>
    </submittedName>
</protein>
<dbReference type="GO" id="GO:0005576">
    <property type="term" value="C:extracellular region"/>
    <property type="evidence" value="ECO:0007669"/>
    <property type="project" value="UniProtKB-SubCell"/>
</dbReference>
<evidence type="ECO:0000256" key="1">
    <source>
        <dbReference type="ARBA" id="ARBA00004613"/>
    </source>
</evidence>
<dbReference type="InterPro" id="IPR019791">
    <property type="entry name" value="Haem_peroxidase_animal"/>
</dbReference>
<accession>A0A936ZFT7</accession>
<proteinExistence type="predicted"/>
<comment type="caution">
    <text evidence="5">The sequence shown here is derived from an EMBL/GenBank/DDBJ whole genome shotgun (WGS) entry which is preliminary data.</text>
</comment>
<dbReference type="CDD" id="cd09819">
    <property type="entry name" value="An_peroxidase_bacterial_1"/>
    <property type="match status" value="1"/>
</dbReference>
<keyword evidence="6" id="KW-1185">Reference proteome</keyword>
<dbReference type="PROSITE" id="PS50292">
    <property type="entry name" value="PEROXIDASE_3"/>
    <property type="match status" value="1"/>
</dbReference>
<dbReference type="Proteomes" id="UP000605848">
    <property type="component" value="Unassembled WGS sequence"/>
</dbReference>
<dbReference type="GO" id="GO:0004601">
    <property type="term" value="F:peroxidase activity"/>
    <property type="evidence" value="ECO:0007669"/>
    <property type="project" value="UniProtKB-KW"/>
</dbReference>
<dbReference type="PANTHER" id="PTHR11475:SF4">
    <property type="entry name" value="CHORION PEROXIDASE"/>
    <property type="match status" value="1"/>
</dbReference>
<keyword evidence="3" id="KW-0325">Glycoprotein</keyword>
<evidence type="ECO:0000256" key="2">
    <source>
        <dbReference type="ARBA" id="ARBA00022525"/>
    </source>
</evidence>
<sequence length="532" mass="58467">MTPASKTPAGRAAATPPKETLKTTSLPADAVKVIPGHGIAGRHAKRDHLDTLSGNKDPGMFGRMFPKLPPLEVSDAKLQALADAMLDPDPADTTRDNPNVPAGFTYLGQFIDHDITLDLTSLSEKDKDPLGIENFRTPSLDLDAVYGLGPDGSPHLYARNPETTSKHGPKLLIGKNINVDFGGVTGAFRNDLPRSPEGFALIGDHRNDENLLVAQTHLAFLKFHNKVCDLLSESPTPPADIFAEARRTVTWHYQWMVLHDFVERLTEPGVVARILHDGRKFYRFKKTPYMPVEFSAAAYRLGHSMVRQTYSHNRVFHNPPADFRLIFGFSGLSGQIIGDLAPNPPTGPLPVPVLPSNWIIDWRRFYDLGTLDGTPGFAFNHARKLDPFLVPELHTLPGGGGNLAFRNLKRGVNLGLPSGQDVAKAMRIKNPLTPEEIASGPDGQVAKKQGLHKETPLWYYILKEAQVRHNGERLGPVGSILVSEVFVGLIHGDTKSFLWQAKNWKPTLPSAKPGTFLMTDLLRLVDDINPIG</sequence>